<dbReference type="Proteomes" id="UP001316803">
    <property type="component" value="Unassembled WGS sequence"/>
</dbReference>
<dbReference type="PANTHER" id="PTHR37948">
    <property type="entry name" value="ZGC:113208"/>
    <property type="match status" value="1"/>
</dbReference>
<gene>
    <name evidence="2" type="ORF">OHC33_008091</name>
</gene>
<dbReference type="AlphaFoldDB" id="A0AAN8I429"/>
<proteinExistence type="predicted"/>
<name>A0AAN8I429_9EURO</name>
<keyword evidence="3" id="KW-1185">Reference proteome</keyword>
<evidence type="ECO:0000313" key="2">
    <source>
        <dbReference type="EMBL" id="KAK5951019.1"/>
    </source>
</evidence>
<organism evidence="2 3">
    <name type="scientific">Knufia fluminis</name>
    <dbReference type="NCBI Taxonomy" id="191047"/>
    <lineage>
        <taxon>Eukaryota</taxon>
        <taxon>Fungi</taxon>
        <taxon>Dikarya</taxon>
        <taxon>Ascomycota</taxon>
        <taxon>Pezizomycotina</taxon>
        <taxon>Eurotiomycetes</taxon>
        <taxon>Chaetothyriomycetidae</taxon>
        <taxon>Chaetothyriales</taxon>
        <taxon>Trichomeriaceae</taxon>
        <taxon>Knufia</taxon>
    </lineage>
</organism>
<evidence type="ECO:0000256" key="1">
    <source>
        <dbReference type="SAM" id="MobiDB-lite"/>
    </source>
</evidence>
<dbReference type="EMBL" id="JAKLMC020000023">
    <property type="protein sequence ID" value="KAK5951019.1"/>
    <property type="molecule type" value="Genomic_DNA"/>
</dbReference>
<comment type="caution">
    <text evidence="2">The sequence shown here is derived from an EMBL/GenBank/DDBJ whole genome shotgun (WGS) entry which is preliminary data.</text>
</comment>
<sequence length="329" mass="38065">MADIEAQRLANLQNKEKLLAELNLNSRAITSTKSQTVKRENGLSTKKRKIEVADRPTRSSARIQQAGERPSYKEEPDSVRATTVSRVKVRTRPNANASASVTDLKEEVRLSPAPDVETMRENWSKWEAEGSAPNRDEVGAFHFEDFPLFVPNKSPEEMIREGCFGGSYWRPLKSRRLGIVIEDDWKELPPEWTEGLDVHGKLTSPDYDADVNKYKVACGQSIEGWEASGWIMHEYDVRGWFQWYCRFFQGRRCPDDDRQVSRWRKCVGPTGRWKRMLLKAYLKQGVREVFDDGEDEDTREVSPVMHQTCHHWAYEIKQHDLDDAWQSTG</sequence>
<evidence type="ECO:0000313" key="3">
    <source>
        <dbReference type="Proteomes" id="UP001316803"/>
    </source>
</evidence>
<accession>A0AAN8I429</accession>
<dbReference type="PANTHER" id="PTHR37948:SF1">
    <property type="entry name" value="BLL5189 PROTEIN"/>
    <property type="match status" value="1"/>
</dbReference>
<reference evidence="2 3" key="1">
    <citation type="submission" date="2022-12" db="EMBL/GenBank/DDBJ databases">
        <title>Genomic features and morphological characterization of a novel Knufia sp. strain isolated from spacecraft assembly facility.</title>
        <authorList>
            <person name="Teixeira M."/>
            <person name="Chander A.M."/>
            <person name="Stajich J.E."/>
            <person name="Venkateswaran K."/>
        </authorList>
    </citation>
    <scope>NUCLEOTIDE SEQUENCE [LARGE SCALE GENOMIC DNA]</scope>
    <source>
        <strain evidence="2 3">FJI-L2-BK-P2</strain>
    </source>
</reference>
<protein>
    <submittedName>
        <fullName evidence="2">Uncharacterized protein</fullName>
    </submittedName>
</protein>
<feature type="region of interest" description="Disordered" evidence="1">
    <location>
        <begin position="51"/>
        <end position="83"/>
    </location>
</feature>